<feature type="region of interest" description="Disordered" evidence="1">
    <location>
        <begin position="1"/>
        <end position="27"/>
    </location>
</feature>
<dbReference type="RefSeq" id="WP_156242589.1">
    <property type="nucleotide sequence ID" value="NZ_BAAAZL010000004.1"/>
</dbReference>
<dbReference type="EMBL" id="CP032550">
    <property type="protein sequence ID" value="QGU28083.1"/>
    <property type="molecule type" value="Genomic_DNA"/>
</dbReference>
<evidence type="ECO:0000313" key="3">
    <source>
        <dbReference type="EMBL" id="QGU28083.1"/>
    </source>
</evidence>
<protein>
    <recommendedName>
        <fullName evidence="5">Adhesin domain-containing protein</fullName>
    </recommendedName>
</protein>
<reference evidence="3 4" key="1">
    <citation type="submission" date="2018-09" db="EMBL/GenBank/DDBJ databases">
        <title>Whole genome sequencing of Microbacterium oryzae strain MB-10T.</title>
        <authorList>
            <person name="Das S.K."/>
        </authorList>
    </citation>
    <scope>NUCLEOTIDE SEQUENCE [LARGE SCALE GENOMIC DNA]</scope>
    <source>
        <strain evidence="3 4">MB-10</strain>
    </source>
</reference>
<gene>
    <name evidence="3" type="ORF">D7D94_10655</name>
</gene>
<keyword evidence="2" id="KW-1133">Transmembrane helix</keyword>
<evidence type="ECO:0000256" key="1">
    <source>
        <dbReference type="SAM" id="MobiDB-lite"/>
    </source>
</evidence>
<keyword evidence="2" id="KW-0472">Membrane</keyword>
<name>A0A6I6DZ86_9MICO</name>
<sequence length="291" mass="28863">MSTPTTPPPFETAARPPAPERPSAPPSGGKTVAIVVSVIGGVALLGAAVGAGVSAARGAAAGDELLTADARGVQALSVDASASSFSVAYADVDEAVLEVTAGAGGGWSLSRRGGELIVDRRGGLFGGWSFGDWFGDGEDTAVLTLPEGLRDASLDADLSLGGGSLTAEGTFGDVQADVGAGYLSLEGAARSLDLDLSAGQAEVTLAGVERADFSIAAGRVDAVMRDEAPTEVSVDVSAGSLDLALPDVEYAVTSDVAAGDLDNQLDVSSASPHRIQVELAAGDATLRPGGR</sequence>
<proteinExistence type="predicted"/>
<feature type="compositionally biased region" description="Pro residues" evidence="1">
    <location>
        <begin position="1"/>
        <end position="25"/>
    </location>
</feature>
<keyword evidence="4" id="KW-1185">Reference proteome</keyword>
<evidence type="ECO:0008006" key="5">
    <source>
        <dbReference type="Google" id="ProtNLM"/>
    </source>
</evidence>
<accession>A0A6I6DZ86</accession>
<organism evidence="3 4">
    <name type="scientific">Microbacterium oryzae</name>
    <dbReference type="NCBI Taxonomy" id="743009"/>
    <lineage>
        <taxon>Bacteria</taxon>
        <taxon>Bacillati</taxon>
        <taxon>Actinomycetota</taxon>
        <taxon>Actinomycetes</taxon>
        <taxon>Micrococcales</taxon>
        <taxon>Microbacteriaceae</taxon>
        <taxon>Microbacterium</taxon>
    </lineage>
</organism>
<keyword evidence="2" id="KW-0812">Transmembrane</keyword>
<dbReference type="Proteomes" id="UP000422989">
    <property type="component" value="Chromosome"/>
</dbReference>
<dbReference type="OrthoDB" id="4941235at2"/>
<evidence type="ECO:0000313" key="4">
    <source>
        <dbReference type="Proteomes" id="UP000422989"/>
    </source>
</evidence>
<evidence type="ECO:0000256" key="2">
    <source>
        <dbReference type="SAM" id="Phobius"/>
    </source>
</evidence>
<feature type="transmembrane region" description="Helical" evidence="2">
    <location>
        <begin position="32"/>
        <end position="56"/>
    </location>
</feature>
<dbReference type="KEGG" id="moj:D7D94_10655"/>
<dbReference type="AlphaFoldDB" id="A0A6I6DZ86"/>